<dbReference type="PROSITE" id="PS51184">
    <property type="entry name" value="JMJC"/>
    <property type="match status" value="1"/>
</dbReference>
<dbReference type="Pfam" id="PF13621">
    <property type="entry name" value="Cupin_8"/>
    <property type="match status" value="1"/>
</dbReference>
<reference evidence="1" key="2">
    <citation type="submission" date="2022-04" db="EMBL/GenBank/DDBJ databases">
        <authorList>
            <person name="Bromfield E.S.P."/>
            <person name="Cloutier S."/>
        </authorList>
    </citation>
    <scope>NUCLEOTIDE SEQUENCE</scope>
    <source>
        <strain evidence="1">1S5</strain>
    </source>
</reference>
<name>A0A8T5VNH4_9BRAD</name>
<gene>
    <name evidence="1" type="ORF">HAP41_0000009860</name>
</gene>
<dbReference type="Proteomes" id="UP000551709">
    <property type="component" value="Chromosome"/>
</dbReference>
<dbReference type="SMART" id="SM00558">
    <property type="entry name" value="JmjC"/>
    <property type="match status" value="1"/>
</dbReference>
<protein>
    <submittedName>
        <fullName evidence="1">Cupin-like domain-containing protein</fullName>
    </submittedName>
</protein>
<dbReference type="EMBL" id="CP096255">
    <property type="protein sequence ID" value="UPT89242.1"/>
    <property type="molecule type" value="Genomic_DNA"/>
</dbReference>
<proteinExistence type="predicted"/>
<evidence type="ECO:0000313" key="1">
    <source>
        <dbReference type="EMBL" id="UPT89242.1"/>
    </source>
</evidence>
<dbReference type="PANTHER" id="PTHR12461">
    <property type="entry name" value="HYPOXIA-INDUCIBLE FACTOR 1 ALPHA INHIBITOR-RELATED"/>
    <property type="match status" value="1"/>
</dbReference>
<dbReference type="InterPro" id="IPR041667">
    <property type="entry name" value="Cupin_8"/>
</dbReference>
<dbReference type="SUPFAM" id="SSF51197">
    <property type="entry name" value="Clavaminate synthase-like"/>
    <property type="match status" value="1"/>
</dbReference>
<dbReference type="AlphaFoldDB" id="A0A8T5VNH4"/>
<dbReference type="PANTHER" id="PTHR12461:SF105">
    <property type="entry name" value="HYPOXIA-INDUCIBLE FACTOR 1-ALPHA INHIBITOR"/>
    <property type="match status" value="1"/>
</dbReference>
<dbReference type="Gene3D" id="2.60.120.650">
    <property type="entry name" value="Cupin"/>
    <property type="match status" value="1"/>
</dbReference>
<accession>A0A8T5VNH4</accession>
<dbReference type="RefSeq" id="WP_166103012.1">
    <property type="nucleotide sequence ID" value="NZ_CP096255.1"/>
</dbReference>
<dbReference type="InterPro" id="IPR003347">
    <property type="entry name" value="JmjC_dom"/>
</dbReference>
<evidence type="ECO:0000313" key="2">
    <source>
        <dbReference type="Proteomes" id="UP000551709"/>
    </source>
</evidence>
<organism evidence="1 2">
    <name type="scientific">Bradyrhizobium barranii subsp. apii</name>
    <dbReference type="NCBI Taxonomy" id="2819348"/>
    <lineage>
        <taxon>Bacteria</taxon>
        <taxon>Pseudomonadati</taxon>
        <taxon>Pseudomonadota</taxon>
        <taxon>Alphaproteobacteria</taxon>
        <taxon>Hyphomicrobiales</taxon>
        <taxon>Nitrobacteraceae</taxon>
        <taxon>Bradyrhizobium</taxon>
        <taxon>Bradyrhizobium barranii</taxon>
    </lineage>
</organism>
<sequence>MKQMSSLQQEEWIAWIARNLLRGVSKSEIGTVMTEKGFSSTQAEDLVHRVTNDPIFRGVEPLGRRVGNLEALLDVRRALSRQDPTNSSIERRRNLSREEFHLEYYCRNRPVIITDLVERWPAFGLWTPDYFRKQYGDVIVEIQSNRKTHPVYEVFLKGHTKRVRFAEYVDLLEKGGETNQYYLTANDRLLDNEQIRPLLKDFWPFPEYFCEGDREQKQFLWLGPKGAVSPLHRDRLNVFMTQVYGRKRVKMISSDALHLVYNFESFFSEVDAEEPDLQNHPRFAEAEIIDVVLEPGEALLIPVGWWHHVRSLDISINVSLTNFLFGNDFENLYPKSNQGRVG</sequence>
<reference evidence="1" key="1">
    <citation type="journal article" date="2017" name="Syst. Appl. Microbiol.">
        <title>Soybeans inoculated with root zone soils of Canadian native legumes harbour diverse and novel Bradyrhizobium spp. that possess agricultural potential.</title>
        <authorList>
            <person name="Bromfield E.S.P."/>
            <person name="Cloutier S."/>
            <person name="Tambong J.T."/>
            <person name="Tran Thi T.V."/>
        </authorList>
    </citation>
    <scope>NUCLEOTIDE SEQUENCE</scope>
    <source>
        <strain evidence="1">1S5</strain>
    </source>
</reference>